<sequence>MVRVEGQPKRLAFHIYSAPMQIFCLTGQPFSGNPFFRILSPSCNSVSACLGFMEPSAMGPTFKSRLQLFAFAYPKSWYSSSTLRFSQTGLKL</sequence>
<name>A0A174IUY2_9FIRM</name>
<organism evidence="1 2">
    <name type="scientific">Hungatella hathewayi</name>
    <dbReference type="NCBI Taxonomy" id="154046"/>
    <lineage>
        <taxon>Bacteria</taxon>
        <taxon>Bacillati</taxon>
        <taxon>Bacillota</taxon>
        <taxon>Clostridia</taxon>
        <taxon>Lachnospirales</taxon>
        <taxon>Lachnospiraceae</taxon>
        <taxon>Hungatella</taxon>
    </lineage>
</organism>
<protein>
    <submittedName>
        <fullName evidence="1">Uncharacterized protein</fullName>
    </submittedName>
</protein>
<dbReference type="AlphaFoldDB" id="A0A174IUY2"/>
<reference evidence="1 2" key="1">
    <citation type="submission" date="2015-09" db="EMBL/GenBank/DDBJ databases">
        <authorList>
            <consortium name="Pathogen Informatics"/>
        </authorList>
    </citation>
    <scope>NUCLEOTIDE SEQUENCE [LARGE SCALE GENOMIC DNA]</scope>
    <source>
        <strain evidence="1 2">2789STDY5608850</strain>
    </source>
</reference>
<gene>
    <name evidence="1" type="ORF">ERS852407_04343</name>
</gene>
<evidence type="ECO:0000313" key="1">
    <source>
        <dbReference type="EMBL" id="CUO89906.1"/>
    </source>
</evidence>
<proteinExistence type="predicted"/>
<evidence type="ECO:0000313" key="2">
    <source>
        <dbReference type="Proteomes" id="UP000095651"/>
    </source>
</evidence>
<accession>A0A174IUY2</accession>
<dbReference type="EMBL" id="CYZE01000013">
    <property type="protein sequence ID" value="CUO89906.1"/>
    <property type="molecule type" value="Genomic_DNA"/>
</dbReference>
<dbReference type="Proteomes" id="UP000095651">
    <property type="component" value="Unassembled WGS sequence"/>
</dbReference>